<dbReference type="AlphaFoldDB" id="A0A327Z5Z7"/>
<organism evidence="1 2">
    <name type="scientific">Actinoplanes lutulentus</name>
    <dbReference type="NCBI Taxonomy" id="1287878"/>
    <lineage>
        <taxon>Bacteria</taxon>
        <taxon>Bacillati</taxon>
        <taxon>Actinomycetota</taxon>
        <taxon>Actinomycetes</taxon>
        <taxon>Micromonosporales</taxon>
        <taxon>Micromonosporaceae</taxon>
        <taxon>Actinoplanes</taxon>
    </lineage>
</organism>
<reference evidence="1 2" key="1">
    <citation type="submission" date="2018-06" db="EMBL/GenBank/DDBJ databases">
        <title>Genomic Encyclopedia of Type Strains, Phase III (KMG-III): the genomes of soil and plant-associated and newly described type strains.</title>
        <authorList>
            <person name="Whitman W."/>
        </authorList>
    </citation>
    <scope>NUCLEOTIDE SEQUENCE [LARGE SCALE GENOMIC DNA]</scope>
    <source>
        <strain evidence="1 2">CGMCC 4.7090</strain>
    </source>
</reference>
<keyword evidence="2" id="KW-1185">Reference proteome</keyword>
<dbReference type="Proteomes" id="UP000249341">
    <property type="component" value="Unassembled WGS sequence"/>
</dbReference>
<comment type="caution">
    <text evidence="1">The sequence shown here is derived from an EMBL/GenBank/DDBJ whole genome shotgun (WGS) entry which is preliminary data.</text>
</comment>
<proteinExistence type="predicted"/>
<protein>
    <recommendedName>
        <fullName evidence="3">Excreted virulence factor EspC (Type VII ESX diderm)</fullName>
    </recommendedName>
</protein>
<sequence>MTVPLGDQGHIEADIRAMEKIAARLADSVERDYTPRAITVSDTLLTQLTGDATFTELDLFVHAHAQAQEVTLRNVCDYADGTWGLAAAARAAGALYAESDANAQAVLGGQAAPGRPAAPG</sequence>
<name>A0A327Z5Z7_9ACTN</name>
<evidence type="ECO:0008006" key="3">
    <source>
        <dbReference type="Google" id="ProtNLM"/>
    </source>
</evidence>
<accession>A0A327Z5Z7</accession>
<dbReference type="EMBL" id="QLMJ01000013">
    <property type="protein sequence ID" value="RAK32732.1"/>
    <property type="molecule type" value="Genomic_DNA"/>
</dbReference>
<evidence type="ECO:0000313" key="2">
    <source>
        <dbReference type="Proteomes" id="UP000249341"/>
    </source>
</evidence>
<dbReference type="OrthoDB" id="3381875at2"/>
<gene>
    <name evidence="1" type="ORF">B0I29_11327</name>
</gene>
<evidence type="ECO:0000313" key="1">
    <source>
        <dbReference type="EMBL" id="RAK32732.1"/>
    </source>
</evidence>
<dbReference type="RefSeq" id="WP_111651649.1">
    <property type="nucleotide sequence ID" value="NZ_JACHWI010000005.1"/>
</dbReference>